<dbReference type="InterPro" id="IPR032672">
    <property type="entry name" value="TmcA/NAT10/Kre33"/>
</dbReference>
<comment type="similarity">
    <text evidence="9">Belongs to the RNA cytidine acetyltransferase family. NAT10 subfamily.</text>
</comment>
<dbReference type="HAMAP" id="MF_03211">
    <property type="entry name" value="RNA_acetyltr_Nat10"/>
    <property type="match status" value="1"/>
</dbReference>
<evidence type="ECO:0000256" key="6">
    <source>
        <dbReference type="ARBA" id="ARBA00022840"/>
    </source>
</evidence>
<dbReference type="InterPro" id="IPR033688">
    <property type="entry name" value="NAT10"/>
</dbReference>
<dbReference type="Pfam" id="PF08351">
    <property type="entry name" value="TmcA_N"/>
    <property type="match status" value="1"/>
</dbReference>
<dbReference type="EC" id="2.3.1.-" evidence="9"/>
<gene>
    <name evidence="14" type="ORF">Fot_55757</name>
</gene>
<keyword evidence="4 9" id="KW-0819">tRNA processing</keyword>
<comment type="function">
    <text evidence="9">RNA cytidine acetyltransferase with specificity toward both 18S rRNA and tRNAs. Catalyzes the formation of N(4)-acetylcytidine (ac4C) in 18S rRNA. Required for early nucleolar cleavages of precursor rRNA at sites A0, A1 and A2 during 18S rRNA synthesis. Catalyzes the formation of ac4C in serine and leucine tRNAs. Requires a tRNA-binding adapter protein for full tRNA acetyltransferase activity but not for 18S rRNA acetylation.</text>
</comment>
<evidence type="ECO:0000256" key="3">
    <source>
        <dbReference type="ARBA" id="ARBA00022679"/>
    </source>
</evidence>
<proteinExistence type="inferred from homology"/>
<dbReference type="Pfam" id="PF05127">
    <property type="entry name" value="NAT10_TcmA_helicase"/>
    <property type="match status" value="1"/>
</dbReference>
<dbReference type="GO" id="GO:0005524">
    <property type="term" value="F:ATP binding"/>
    <property type="evidence" value="ECO:0007669"/>
    <property type="project" value="UniProtKB-UniRule"/>
</dbReference>
<feature type="domain" description="TmcA/NAT10 N-terminal" evidence="11">
    <location>
        <begin position="11"/>
        <end position="203"/>
    </location>
</feature>
<feature type="binding site" evidence="9">
    <location>
        <position position="449"/>
    </location>
    <ligand>
        <name>ATP</name>
        <dbReference type="ChEBI" id="CHEBI:30616"/>
    </ligand>
</feature>
<comment type="catalytic activity">
    <reaction evidence="9">
        <text>a cytidine in 18S rRNA + acetyl-CoA + ATP + H2O = an N(4)-acetylcytidine in 18S rRNA + ADP + phosphate + CoA + H(+)</text>
        <dbReference type="Rhea" id="RHEA:51424"/>
        <dbReference type="Rhea" id="RHEA-COMP:13575"/>
        <dbReference type="Rhea" id="RHEA-COMP:13576"/>
        <dbReference type="ChEBI" id="CHEBI:15377"/>
        <dbReference type="ChEBI" id="CHEBI:15378"/>
        <dbReference type="ChEBI" id="CHEBI:30616"/>
        <dbReference type="ChEBI" id="CHEBI:43474"/>
        <dbReference type="ChEBI" id="CHEBI:57287"/>
        <dbReference type="ChEBI" id="CHEBI:57288"/>
        <dbReference type="ChEBI" id="CHEBI:74900"/>
        <dbReference type="ChEBI" id="CHEBI:82748"/>
        <dbReference type="ChEBI" id="CHEBI:456216"/>
    </reaction>
</comment>
<organism evidence="14 15">
    <name type="scientific">Forsythia ovata</name>
    <dbReference type="NCBI Taxonomy" id="205694"/>
    <lineage>
        <taxon>Eukaryota</taxon>
        <taxon>Viridiplantae</taxon>
        <taxon>Streptophyta</taxon>
        <taxon>Embryophyta</taxon>
        <taxon>Tracheophyta</taxon>
        <taxon>Spermatophyta</taxon>
        <taxon>Magnoliopsida</taxon>
        <taxon>eudicotyledons</taxon>
        <taxon>Gunneridae</taxon>
        <taxon>Pentapetalae</taxon>
        <taxon>asterids</taxon>
        <taxon>lamiids</taxon>
        <taxon>Lamiales</taxon>
        <taxon>Oleaceae</taxon>
        <taxon>Forsythieae</taxon>
        <taxon>Forsythia</taxon>
    </lineage>
</organism>
<dbReference type="GO" id="GO:0008080">
    <property type="term" value="F:N-acetyltransferase activity"/>
    <property type="evidence" value="ECO:0007669"/>
    <property type="project" value="UniProtKB-UniRule"/>
</dbReference>
<keyword evidence="2 9" id="KW-0698">rRNA processing</keyword>
<feature type="domain" description="TcmA/NAT10 helicase" evidence="10">
    <location>
        <begin position="279"/>
        <end position="467"/>
    </location>
</feature>
<evidence type="ECO:0000259" key="10">
    <source>
        <dbReference type="Pfam" id="PF05127"/>
    </source>
</evidence>
<evidence type="ECO:0000259" key="11">
    <source>
        <dbReference type="Pfam" id="PF08351"/>
    </source>
</evidence>
<protein>
    <recommendedName>
        <fullName evidence="9">RNA cytidine acetyltransferase</fullName>
        <ecNumber evidence="9">2.3.1.-</ecNumber>
    </recommendedName>
    <alternativeName>
        <fullName evidence="9">18S rRNA cytosine acetyltransferase</fullName>
    </alternativeName>
</protein>
<dbReference type="PANTHER" id="PTHR10925:SF5">
    <property type="entry name" value="RNA CYTIDINE ACETYLTRANSFERASE"/>
    <property type="match status" value="1"/>
</dbReference>
<evidence type="ECO:0000256" key="9">
    <source>
        <dbReference type="HAMAP-Rule" id="MF_03211"/>
    </source>
</evidence>
<accession>A0ABD1P347</accession>
<evidence type="ECO:0000256" key="1">
    <source>
        <dbReference type="ARBA" id="ARBA00004604"/>
    </source>
</evidence>
<evidence type="ECO:0000313" key="14">
    <source>
        <dbReference type="EMBL" id="KAL2458280.1"/>
    </source>
</evidence>
<comment type="caution">
    <text evidence="14">The sequence shown here is derived from an EMBL/GenBank/DDBJ whole genome shotgun (WGS) entry which is preliminary data.</text>
</comment>
<keyword evidence="6 9" id="KW-0067">ATP-binding</keyword>
<comment type="subcellular location">
    <subcellularLocation>
        <location evidence="1 9">Nucleus</location>
        <location evidence="1 9">Nucleolus</location>
    </subcellularLocation>
</comment>
<evidence type="ECO:0000259" key="12">
    <source>
        <dbReference type="Pfam" id="PF13718"/>
    </source>
</evidence>
<dbReference type="InterPro" id="IPR000182">
    <property type="entry name" value="GNAT_dom"/>
</dbReference>
<dbReference type="Proteomes" id="UP001604277">
    <property type="component" value="Unassembled WGS sequence"/>
</dbReference>
<keyword evidence="8 9" id="KW-0012">Acyltransferase</keyword>
<feature type="binding site" evidence="9">
    <location>
        <begin position="607"/>
        <end position="609"/>
    </location>
    <ligand>
        <name>acetyl-CoA</name>
        <dbReference type="ChEBI" id="CHEBI:57288"/>
    </ligand>
</feature>
<dbReference type="GO" id="GO:0051391">
    <property type="term" value="P:tRNA acetylation"/>
    <property type="evidence" value="ECO:0007669"/>
    <property type="project" value="UniProtKB-UniRule"/>
</dbReference>
<evidence type="ECO:0000259" key="13">
    <source>
        <dbReference type="Pfam" id="PF13725"/>
    </source>
</evidence>
<dbReference type="Pfam" id="PF13718">
    <property type="entry name" value="GNAT_acetyltr_2"/>
    <property type="match status" value="1"/>
</dbReference>
<keyword evidence="15" id="KW-1185">Reference proteome</keyword>
<dbReference type="Gene3D" id="3.40.50.300">
    <property type="entry name" value="P-loop containing nucleotide triphosphate hydrolases"/>
    <property type="match status" value="1"/>
</dbReference>
<dbReference type="InterPro" id="IPR007807">
    <property type="entry name" value="TcmA/NAT10_helicase"/>
</dbReference>
<evidence type="ECO:0000256" key="5">
    <source>
        <dbReference type="ARBA" id="ARBA00022741"/>
    </source>
</evidence>
<keyword evidence="5 9" id="KW-0547">Nucleotide-binding</keyword>
<evidence type="ECO:0000313" key="15">
    <source>
        <dbReference type="Proteomes" id="UP001604277"/>
    </source>
</evidence>
<feature type="binding site" evidence="9">
    <location>
        <begin position="614"/>
        <end position="620"/>
    </location>
    <ligand>
        <name>acetyl-CoA</name>
        <dbReference type="ChEBI" id="CHEBI:57288"/>
    </ligand>
</feature>
<comment type="caution">
    <text evidence="9">Lacks conserved residue(s) required for the propagation of feature annotation.</text>
</comment>
<feature type="domain" description="N-acetyltransferase" evidence="12">
    <location>
        <begin position="507"/>
        <end position="711"/>
    </location>
</feature>
<feature type="domain" description="Possible tRNA binding" evidence="13">
    <location>
        <begin position="726"/>
        <end position="911"/>
    </location>
</feature>
<dbReference type="GO" id="GO:0042274">
    <property type="term" value="P:ribosomal small subunit biogenesis"/>
    <property type="evidence" value="ECO:0007669"/>
    <property type="project" value="UniProtKB-UniRule"/>
</dbReference>
<feature type="binding site" evidence="9">
    <location>
        <position position="684"/>
    </location>
    <ligand>
        <name>acetyl-CoA</name>
        <dbReference type="ChEBI" id="CHEBI:57288"/>
    </ligand>
</feature>
<keyword evidence="7 9" id="KW-0539">Nucleus</keyword>
<dbReference type="InterPro" id="IPR027417">
    <property type="entry name" value="P-loop_NTPase"/>
</dbReference>
<keyword evidence="3 9" id="KW-0808">Transferase</keyword>
<dbReference type="AlphaFoldDB" id="A0ABD1P347"/>
<dbReference type="Pfam" id="PF13725">
    <property type="entry name" value="tRNA_bind_2"/>
    <property type="match status" value="1"/>
</dbReference>
<dbReference type="PANTHER" id="PTHR10925">
    <property type="entry name" value="N-ACETYLTRANSFERASE 10"/>
    <property type="match status" value="1"/>
</dbReference>
<dbReference type="InterPro" id="IPR013562">
    <property type="entry name" value="TmcA/NAT10_N"/>
</dbReference>
<evidence type="ECO:0000256" key="8">
    <source>
        <dbReference type="ARBA" id="ARBA00023315"/>
    </source>
</evidence>
<dbReference type="Gene3D" id="3.40.630.30">
    <property type="match status" value="1"/>
</dbReference>
<dbReference type="GO" id="GO:0000154">
    <property type="term" value="P:rRNA modification"/>
    <property type="evidence" value="ECO:0007669"/>
    <property type="project" value="UniProtKB-UniRule"/>
</dbReference>
<dbReference type="Gene3D" id="3.40.50.11040">
    <property type="match status" value="1"/>
</dbReference>
<reference evidence="15" key="1">
    <citation type="submission" date="2024-07" db="EMBL/GenBank/DDBJ databases">
        <title>Two chromosome-level genome assemblies of Korean endemic species Abeliophyllum distichum and Forsythia ovata (Oleaceae).</title>
        <authorList>
            <person name="Jang H."/>
        </authorList>
    </citation>
    <scope>NUCLEOTIDE SEQUENCE [LARGE SCALE GENOMIC DNA]</scope>
</reference>
<sequence length="915" mass="103106">MEKAGNMVKVDDRITSLIECGVKARHRSMFMIKGDKSLLRRVVDLHSMLSKASIKSRPTVLWCYKDKLEFSSNEDKRARQFKKRKLEKLLAPDMVDQISLFIDSAKYCRYKDSARILGNTYGMCILQDFEDLTPNVLARTIETVEGGGLVILLLHSLSPTAGFITMAEGVNESFTAQSSMVVSRFNKRFVQSLSSCKACLVVDERLKILPVSSHAKSMIVSSDAKDMGQQLSEMKEEFVDDFPVGPLIGLCATLDQGNAVRTLLHAVMGKALQNNTIALTASRGQGKSAALGLAIAGAIDQGKYTQLTNENVDEDLALDIDAVLFSENFHYDVLRNQDSQKEIIKINVYKQNKQTVQYIKPCDDLKLSRVDLLVIDEAAAIPLIAIKSLLGPYLVFLSSTVSGYEGTGCSLLLELLRHLEKKNQVPASGNNDIQSASHFKTLELHESIRYACGDPIESWLNDLLCLEATNCTREINRLPHPSMCQLYYVTRDTLFSFCKDSEIFLKRMMSLFVASQYQNSSNDLQLLADDPACHLFVLLGPVESLDILPDIYCVIQVCLEGQISQDTALQYLSRGRESHGDQIRTKFCKEFKDTTFPTLSGVRVVRIAVHPSALGLGYGSAALQELTRYYEGQLTHISETDSETYNEDEEKDLLINVRYRPPEKIHYIGAFFGLSLGLFRFWKKQEFSPFYIDATPNKLTGEHSCMVLKPVETDEIEGNQVGSTDYLSPFYLSFKERFVGRLASCFREMDYKLAMSILDPKIKFSGDEPLVSCESNSMLMKLTISSDTLELLEGYTRGCDDYGKVMYLVQHLALWYFQEKLPITLSYIQASILLSMGLQHHDIACIEEKMETKRQQLLSLFRKVVVKFHKYLYVVLTNEFYSSPSKEPEIELRPHSILLDDDLNDGAKQVMVSVS</sequence>
<comment type="catalytic activity">
    <reaction evidence="9">
        <text>a cytidine in tRNA + acetyl-CoA + ATP + H2O = an N(4)-acetylcytidine in tRNA + ADP + phosphate + CoA + H(+)</text>
        <dbReference type="Rhea" id="RHEA:53876"/>
        <dbReference type="Rhea" id="RHEA-COMP:13670"/>
        <dbReference type="Rhea" id="RHEA-COMP:13671"/>
        <dbReference type="ChEBI" id="CHEBI:15377"/>
        <dbReference type="ChEBI" id="CHEBI:15378"/>
        <dbReference type="ChEBI" id="CHEBI:30616"/>
        <dbReference type="ChEBI" id="CHEBI:43474"/>
        <dbReference type="ChEBI" id="CHEBI:57287"/>
        <dbReference type="ChEBI" id="CHEBI:57288"/>
        <dbReference type="ChEBI" id="CHEBI:74900"/>
        <dbReference type="ChEBI" id="CHEBI:82748"/>
        <dbReference type="ChEBI" id="CHEBI:456216"/>
    </reaction>
</comment>
<name>A0ABD1P347_9LAMI</name>
<evidence type="ECO:0000256" key="2">
    <source>
        <dbReference type="ARBA" id="ARBA00022552"/>
    </source>
</evidence>
<dbReference type="EMBL" id="JBFOLJ010000030">
    <property type="protein sequence ID" value="KAL2458280.1"/>
    <property type="molecule type" value="Genomic_DNA"/>
</dbReference>
<dbReference type="InterPro" id="IPR027992">
    <property type="entry name" value="tRNA_bind_dom"/>
</dbReference>
<evidence type="ECO:0000256" key="7">
    <source>
        <dbReference type="ARBA" id="ARBA00023242"/>
    </source>
</evidence>
<dbReference type="GO" id="GO:0005730">
    <property type="term" value="C:nucleolus"/>
    <property type="evidence" value="ECO:0007669"/>
    <property type="project" value="UniProtKB-SubCell"/>
</dbReference>
<evidence type="ECO:0000256" key="4">
    <source>
        <dbReference type="ARBA" id="ARBA00022694"/>
    </source>
</evidence>